<dbReference type="PROSITE" id="PS51898">
    <property type="entry name" value="TYR_RECOMBINASE"/>
    <property type="match status" value="1"/>
</dbReference>
<sequence length="391" mass="44338">MPKVSLTEKFIKTGLKCPEGKTHTEYCDQALPGFIADVQSTSPGACTFKLRYKSGGKTAYTKIGRSTEISLADARREAKRLKAEIALGRDPQAELRQQRQSITLQEFLDDKYLPYVQPRKRSIKNDESMIRLRIGPTLGHFKLNRLTRHQIMTFHNAVLAEGLQPATADHHIKILRHALNLAVDWNLLEKNPATRVPLFLADNKVERFLDDDELQRLLKVLATDSNRPVCQVISFLLYTGARVNEALSAQWSDINLENRVWGIRSETAKSKKRRSIPLNDAALEVLDQLGTKGKHNHLFISSRRKAPLTTIAKVWDRLRNAADLPKLRLHDLRHNYASMLVNSGRTLYEVQHILGHSDPQITQRYAHLSTQSLQEAANSVDQHLEQAKASS</sequence>
<keyword evidence="2" id="KW-0229">DNA integration</keyword>
<dbReference type="Pfam" id="PF13356">
    <property type="entry name" value="Arm-DNA-bind_3"/>
    <property type="match status" value="1"/>
</dbReference>
<dbReference type="InterPro" id="IPR011010">
    <property type="entry name" value="DNA_brk_join_enz"/>
</dbReference>
<comment type="caution">
    <text evidence="6">The sequence shown here is derived from an EMBL/GenBank/DDBJ whole genome shotgun (WGS) entry which is preliminary data.</text>
</comment>
<evidence type="ECO:0000256" key="2">
    <source>
        <dbReference type="ARBA" id="ARBA00022908"/>
    </source>
</evidence>
<dbReference type="Pfam" id="PF14659">
    <property type="entry name" value="Phage_int_SAM_3"/>
    <property type="match status" value="1"/>
</dbReference>
<dbReference type="SUPFAM" id="SSF56349">
    <property type="entry name" value="DNA breaking-rejoining enzymes"/>
    <property type="match status" value="1"/>
</dbReference>
<dbReference type="Gene3D" id="3.30.160.390">
    <property type="entry name" value="Integrase, DNA-binding domain"/>
    <property type="match status" value="1"/>
</dbReference>
<dbReference type="InterPro" id="IPR038488">
    <property type="entry name" value="Integrase_DNA-bd_sf"/>
</dbReference>
<dbReference type="Gene3D" id="1.10.443.10">
    <property type="entry name" value="Intergrase catalytic core"/>
    <property type="match status" value="1"/>
</dbReference>
<dbReference type="Pfam" id="PF00589">
    <property type="entry name" value="Phage_integrase"/>
    <property type="match status" value="1"/>
</dbReference>
<reference evidence="6" key="1">
    <citation type="submission" date="2019-02" db="EMBL/GenBank/DDBJ databases">
        <authorList>
            <person name="Li S.-H."/>
        </authorList>
    </citation>
    <scope>NUCLEOTIDE SEQUENCE</scope>
    <source>
        <strain evidence="6">IMCC14734</strain>
    </source>
</reference>
<accession>A0ABT3TPZ1</accession>
<evidence type="ECO:0000313" key="7">
    <source>
        <dbReference type="Proteomes" id="UP001143362"/>
    </source>
</evidence>
<organism evidence="6 7">
    <name type="scientific">Candidatus Litorirhabdus singularis</name>
    <dbReference type="NCBI Taxonomy" id="2518993"/>
    <lineage>
        <taxon>Bacteria</taxon>
        <taxon>Pseudomonadati</taxon>
        <taxon>Pseudomonadota</taxon>
        <taxon>Gammaproteobacteria</taxon>
        <taxon>Cellvibrionales</taxon>
        <taxon>Halieaceae</taxon>
        <taxon>Candidatus Litorirhabdus</taxon>
    </lineage>
</organism>
<dbReference type="Gene3D" id="1.10.150.130">
    <property type="match status" value="1"/>
</dbReference>
<dbReference type="EMBL" id="SHNN01000007">
    <property type="protein sequence ID" value="MCX2983402.1"/>
    <property type="molecule type" value="Genomic_DNA"/>
</dbReference>
<dbReference type="Proteomes" id="UP001143362">
    <property type="component" value="Unassembled WGS sequence"/>
</dbReference>
<proteinExistence type="inferred from homology"/>
<keyword evidence="4" id="KW-0233">DNA recombination</keyword>
<dbReference type="CDD" id="cd00796">
    <property type="entry name" value="INT_Rci_Hp1_C"/>
    <property type="match status" value="1"/>
</dbReference>
<dbReference type="PANTHER" id="PTHR30629:SF2">
    <property type="entry name" value="PROPHAGE INTEGRASE INTS-RELATED"/>
    <property type="match status" value="1"/>
</dbReference>
<evidence type="ECO:0000256" key="1">
    <source>
        <dbReference type="ARBA" id="ARBA00008857"/>
    </source>
</evidence>
<keyword evidence="3" id="KW-0238">DNA-binding</keyword>
<dbReference type="InterPro" id="IPR002104">
    <property type="entry name" value="Integrase_catalytic"/>
</dbReference>
<protein>
    <submittedName>
        <fullName evidence="6">DUF4102 domain-containing protein</fullName>
    </submittedName>
</protein>
<dbReference type="InterPro" id="IPR010998">
    <property type="entry name" value="Integrase_recombinase_N"/>
</dbReference>
<dbReference type="InterPro" id="IPR025166">
    <property type="entry name" value="Integrase_DNA_bind_dom"/>
</dbReference>
<gene>
    <name evidence="6" type="ORF">EYC98_21290</name>
</gene>
<evidence type="ECO:0000256" key="4">
    <source>
        <dbReference type="ARBA" id="ARBA00023172"/>
    </source>
</evidence>
<evidence type="ECO:0000259" key="5">
    <source>
        <dbReference type="PROSITE" id="PS51898"/>
    </source>
</evidence>
<dbReference type="PANTHER" id="PTHR30629">
    <property type="entry name" value="PROPHAGE INTEGRASE"/>
    <property type="match status" value="1"/>
</dbReference>
<dbReference type="InterPro" id="IPR004107">
    <property type="entry name" value="Integrase_SAM-like_N"/>
</dbReference>
<dbReference type="InterPro" id="IPR013762">
    <property type="entry name" value="Integrase-like_cat_sf"/>
</dbReference>
<dbReference type="RefSeq" id="WP_279247438.1">
    <property type="nucleotide sequence ID" value="NZ_SHNN01000007.1"/>
</dbReference>
<keyword evidence="7" id="KW-1185">Reference proteome</keyword>
<name>A0ABT3TPZ1_9GAMM</name>
<comment type="similarity">
    <text evidence="1">Belongs to the 'phage' integrase family.</text>
</comment>
<evidence type="ECO:0000313" key="6">
    <source>
        <dbReference type="EMBL" id="MCX2983402.1"/>
    </source>
</evidence>
<feature type="domain" description="Tyr recombinase" evidence="5">
    <location>
        <begin position="204"/>
        <end position="378"/>
    </location>
</feature>
<dbReference type="InterPro" id="IPR050808">
    <property type="entry name" value="Phage_Integrase"/>
</dbReference>
<evidence type="ECO:0000256" key="3">
    <source>
        <dbReference type="ARBA" id="ARBA00023125"/>
    </source>
</evidence>